<protein>
    <recommendedName>
        <fullName evidence="5">tRNA pseudouridine synthase B</fullName>
        <ecNumber evidence="5">5.4.99.25</ecNumber>
    </recommendedName>
    <alternativeName>
        <fullName evidence="5">tRNA pseudouridine(55) synthase</fullName>
        <shortName evidence="5">Psi55 synthase</shortName>
    </alternativeName>
    <alternativeName>
        <fullName evidence="5">tRNA pseudouridylate synthase</fullName>
    </alternativeName>
    <alternativeName>
        <fullName evidence="5">tRNA-uridine isomerase</fullName>
    </alternativeName>
</protein>
<dbReference type="EC" id="5.4.99.25" evidence="5"/>
<evidence type="ECO:0000259" key="6">
    <source>
        <dbReference type="Pfam" id="PF01509"/>
    </source>
</evidence>
<dbReference type="GeneID" id="77461530"/>
<comment type="similarity">
    <text evidence="2 5">Belongs to the pseudouridine synthase TruB family. Type 1 subfamily.</text>
</comment>
<dbReference type="GO" id="GO:0031119">
    <property type="term" value="P:tRNA pseudouridine synthesis"/>
    <property type="evidence" value="ECO:0007669"/>
    <property type="project" value="UniProtKB-UniRule"/>
</dbReference>
<dbReference type="GO" id="GO:0160148">
    <property type="term" value="F:tRNA pseudouridine(55) synthase activity"/>
    <property type="evidence" value="ECO:0007669"/>
    <property type="project" value="UniProtKB-EC"/>
</dbReference>
<dbReference type="Gene3D" id="3.30.2350.10">
    <property type="entry name" value="Pseudouridine synthase"/>
    <property type="match status" value="1"/>
</dbReference>
<evidence type="ECO:0000256" key="3">
    <source>
        <dbReference type="ARBA" id="ARBA00022694"/>
    </source>
</evidence>
<keyword evidence="4 5" id="KW-0413">Isomerase</keyword>
<evidence type="ECO:0000256" key="1">
    <source>
        <dbReference type="ARBA" id="ARBA00000385"/>
    </source>
</evidence>
<dbReference type="InterPro" id="IPR020103">
    <property type="entry name" value="PsdUridine_synth_cat_dom_sf"/>
</dbReference>
<sequence length="276" mass="31524">MDGILIVNKPAGMTSHDVVNRLRKILQTKKIGHTGTLDPQATGVLVVLVGKACKILQFLNDTDKTYRAGIQLGYATDTMDVFGNITQEKEVNLDFDFEEVLKTFQGKISQLVPMTSAKKIHGKKLMEYQRQNIEIDPIYQDVEIYSIRALNVQDLTFEVHCSSGTYVRSICYEFAKKTNNEGCMKSLDRIRVGRFSIEQAQSLEEIEVLPRFYPIEDLISHIPRIDMDDVQDVLHGKKLYISNQTSDLICIYHQQKPLAIYERVDGDLYASKRGLW</sequence>
<dbReference type="SUPFAM" id="SSF55120">
    <property type="entry name" value="Pseudouridine synthase"/>
    <property type="match status" value="1"/>
</dbReference>
<feature type="active site" description="Nucleophile" evidence="5">
    <location>
        <position position="38"/>
    </location>
</feature>
<evidence type="ECO:0000313" key="8">
    <source>
        <dbReference type="Proteomes" id="UP000255523"/>
    </source>
</evidence>
<dbReference type="GO" id="GO:0003723">
    <property type="term" value="F:RNA binding"/>
    <property type="evidence" value="ECO:0007669"/>
    <property type="project" value="InterPro"/>
</dbReference>
<name>A0A380LIJ4_9FIRM</name>
<dbReference type="HAMAP" id="MF_01080">
    <property type="entry name" value="TruB_bact"/>
    <property type="match status" value="1"/>
</dbReference>
<dbReference type="InterPro" id="IPR002501">
    <property type="entry name" value="PsdUridine_synth_N"/>
</dbReference>
<comment type="catalytic activity">
    <reaction evidence="1 5">
        <text>uridine(55) in tRNA = pseudouridine(55) in tRNA</text>
        <dbReference type="Rhea" id="RHEA:42532"/>
        <dbReference type="Rhea" id="RHEA-COMP:10101"/>
        <dbReference type="Rhea" id="RHEA-COMP:10102"/>
        <dbReference type="ChEBI" id="CHEBI:65314"/>
        <dbReference type="ChEBI" id="CHEBI:65315"/>
        <dbReference type="EC" id="5.4.99.25"/>
    </reaction>
</comment>
<dbReference type="PANTHER" id="PTHR13767:SF2">
    <property type="entry name" value="PSEUDOURIDYLATE SYNTHASE TRUB1"/>
    <property type="match status" value="1"/>
</dbReference>
<dbReference type="Pfam" id="PF01509">
    <property type="entry name" value="TruB_N"/>
    <property type="match status" value="1"/>
</dbReference>
<dbReference type="EMBL" id="UHFX01000003">
    <property type="protein sequence ID" value="SUO03678.1"/>
    <property type="molecule type" value="Genomic_DNA"/>
</dbReference>
<evidence type="ECO:0000256" key="5">
    <source>
        <dbReference type="HAMAP-Rule" id="MF_01080"/>
    </source>
</evidence>
<evidence type="ECO:0000313" key="7">
    <source>
        <dbReference type="EMBL" id="SUO03678.1"/>
    </source>
</evidence>
<keyword evidence="3 5" id="KW-0819">tRNA processing</keyword>
<dbReference type="NCBIfam" id="TIGR00431">
    <property type="entry name" value="TruB"/>
    <property type="match status" value="1"/>
</dbReference>
<dbReference type="GO" id="GO:1990481">
    <property type="term" value="P:mRNA pseudouridine synthesis"/>
    <property type="evidence" value="ECO:0007669"/>
    <property type="project" value="TreeGrafter"/>
</dbReference>
<keyword evidence="8" id="KW-1185">Reference proteome</keyword>
<feature type="domain" description="Pseudouridine synthase II N-terminal" evidence="6">
    <location>
        <begin position="23"/>
        <end position="167"/>
    </location>
</feature>
<dbReference type="OrthoDB" id="9802309at2"/>
<dbReference type="InterPro" id="IPR014780">
    <property type="entry name" value="tRNA_psdUridine_synth_TruB"/>
</dbReference>
<proteinExistence type="inferred from homology"/>
<dbReference type="CDD" id="cd02573">
    <property type="entry name" value="PseudoU_synth_EcTruB"/>
    <property type="match status" value="1"/>
</dbReference>
<organism evidence="7 8">
    <name type="scientific">Faecalicoccus pleomorphus</name>
    <dbReference type="NCBI Taxonomy" id="1323"/>
    <lineage>
        <taxon>Bacteria</taxon>
        <taxon>Bacillati</taxon>
        <taxon>Bacillota</taxon>
        <taxon>Erysipelotrichia</taxon>
        <taxon>Erysipelotrichales</taxon>
        <taxon>Erysipelotrichaceae</taxon>
        <taxon>Faecalicoccus</taxon>
    </lineage>
</organism>
<accession>A0A380LIJ4</accession>
<gene>
    <name evidence="5 7" type="primary">truB</name>
    <name evidence="7" type="ORF">NCTC11087_00547</name>
</gene>
<dbReference type="Proteomes" id="UP000255523">
    <property type="component" value="Unassembled WGS sequence"/>
</dbReference>
<dbReference type="RefSeq" id="WP_022789055.1">
    <property type="nucleotide sequence ID" value="NZ_UHFX01000003.1"/>
</dbReference>
<dbReference type="PANTHER" id="PTHR13767">
    <property type="entry name" value="TRNA-PSEUDOURIDINE SYNTHASE"/>
    <property type="match status" value="1"/>
</dbReference>
<comment type="function">
    <text evidence="5">Responsible for synthesis of pseudouridine from uracil-55 in the psi GC loop of transfer RNAs.</text>
</comment>
<dbReference type="AlphaFoldDB" id="A0A380LIJ4"/>
<evidence type="ECO:0000256" key="4">
    <source>
        <dbReference type="ARBA" id="ARBA00023235"/>
    </source>
</evidence>
<reference evidence="7 8" key="1">
    <citation type="submission" date="2018-06" db="EMBL/GenBank/DDBJ databases">
        <authorList>
            <consortium name="Pathogen Informatics"/>
            <person name="Doyle S."/>
        </authorList>
    </citation>
    <scope>NUCLEOTIDE SEQUENCE [LARGE SCALE GENOMIC DNA]</scope>
    <source>
        <strain evidence="7 8">NCTC11087</strain>
    </source>
</reference>
<evidence type="ECO:0000256" key="2">
    <source>
        <dbReference type="ARBA" id="ARBA00005642"/>
    </source>
</evidence>